<protein>
    <submittedName>
        <fullName evidence="3">Acyltransferase family protein</fullName>
    </submittedName>
</protein>
<organism evidence="3 4">
    <name type="scientific">Agrilutibacter terrestris</name>
    <dbReference type="NCBI Taxonomy" id="2865112"/>
    <lineage>
        <taxon>Bacteria</taxon>
        <taxon>Pseudomonadati</taxon>
        <taxon>Pseudomonadota</taxon>
        <taxon>Gammaproteobacteria</taxon>
        <taxon>Lysobacterales</taxon>
        <taxon>Lysobacteraceae</taxon>
        <taxon>Agrilutibacter</taxon>
    </lineage>
</organism>
<reference evidence="3 4" key="1">
    <citation type="submission" date="2020-08" db="EMBL/GenBank/DDBJ databases">
        <title>Lysobacter sp. II4 sp. nov., isolated from soil.</title>
        <authorList>
            <person name="Woo C.Y."/>
            <person name="Kim J."/>
        </authorList>
    </citation>
    <scope>NUCLEOTIDE SEQUENCE [LARGE SCALE GENOMIC DNA]</scope>
    <source>
        <strain evidence="3 4">II4</strain>
    </source>
</reference>
<feature type="transmembrane region" description="Helical" evidence="1">
    <location>
        <begin position="312"/>
        <end position="332"/>
    </location>
</feature>
<keyword evidence="1" id="KW-0812">Transmembrane</keyword>
<keyword evidence="4" id="KW-1185">Reference proteome</keyword>
<feature type="transmembrane region" description="Helical" evidence="1">
    <location>
        <begin position="344"/>
        <end position="362"/>
    </location>
</feature>
<keyword evidence="3" id="KW-0012">Acyltransferase</keyword>
<dbReference type="InterPro" id="IPR050623">
    <property type="entry name" value="Glucan_succinyl_AcylTrfase"/>
</dbReference>
<feature type="transmembrane region" description="Helical" evidence="1">
    <location>
        <begin position="61"/>
        <end position="78"/>
    </location>
</feature>
<evidence type="ECO:0000313" key="4">
    <source>
        <dbReference type="Proteomes" id="UP000516018"/>
    </source>
</evidence>
<dbReference type="InterPro" id="IPR002656">
    <property type="entry name" value="Acyl_transf_3_dom"/>
</dbReference>
<evidence type="ECO:0000256" key="1">
    <source>
        <dbReference type="SAM" id="Phobius"/>
    </source>
</evidence>
<dbReference type="PANTHER" id="PTHR36927:SF3">
    <property type="entry name" value="GLUCANS BIOSYNTHESIS PROTEIN C"/>
    <property type="match status" value="1"/>
</dbReference>
<name>A0A7H0FY57_9GAMM</name>
<feature type="transmembrane region" description="Helical" evidence="1">
    <location>
        <begin position="12"/>
        <end position="31"/>
    </location>
</feature>
<gene>
    <name evidence="3" type="ORF">H8B22_01600</name>
</gene>
<proteinExistence type="predicted"/>
<evidence type="ECO:0000313" key="3">
    <source>
        <dbReference type="EMBL" id="QNP40973.1"/>
    </source>
</evidence>
<dbReference type="AlphaFoldDB" id="A0A7H0FY57"/>
<evidence type="ECO:0000259" key="2">
    <source>
        <dbReference type="Pfam" id="PF01757"/>
    </source>
</evidence>
<dbReference type="GO" id="GO:0016747">
    <property type="term" value="F:acyltransferase activity, transferring groups other than amino-acyl groups"/>
    <property type="evidence" value="ECO:0007669"/>
    <property type="project" value="InterPro"/>
</dbReference>
<dbReference type="RefSeq" id="WP_187712411.1">
    <property type="nucleotide sequence ID" value="NZ_CP060820.1"/>
</dbReference>
<accession>A0A7H0FY57</accession>
<feature type="domain" description="Acyltransferase 3" evidence="2">
    <location>
        <begin position="6"/>
        <end position="358"/>
    </location>
</feature>
<sequence length="390" mass="45248">MQQRRHDIDALRALAFALLILYHGCMLYVGGEDWGWHLKSTHLAEWLQYPMLFVNRWRMDLIFLISGLSVHFLLRNTGTGAFIGQRSWRLLLPLLFGCLVVVPIQPYAQGIANGAVEPGYLRFLGDYFGGRQWPVDAFDGWEHGFTWNHLWYLVYLWCYTLAFAALLPLLRRLPNPFAHLRGGWLLTVPALPLLLWTLTLQPLFEDTGDLVNDWYRHAVYFSVFLYGWWLGGNDAVWNELVRLRHRALGWALFVFAVYIALVATLPDEAPQWQETFVRTLRNFYIWLALSAILGWAKACLDRPFRWLPWANEAVYPWYVLHQSLIILVAYWLLPLHLGPVLEPVLVFGGTIAGCWLLHEFVIRRVGWLRPCFGLKRLARPQPAQPQLASA</sequence>
<feature type="transmembrane region" description="Helical" evidence="1">
    <location>
        <begin position="243"/>
        <end position="263"/>
    </location>
</feature>
<dbReference type="PANTHER" id="PTHR36927">
    <property type="entry name" value="BLR4337 PROTEIN"/>
    <property type="match status" value="1"/>
</dbReference>
<keyword evidence="3" id="KW-0808">Transferase</keyword>
<dbReference type="Pfam" id="PF01757">
    <property type="entry name" value="Acyl_transf_3"/>
    <property type="match status" value="1"/>
</dbReference>
<feature type="transmembrane region" description="Helical" evidence="1">
    <location>
        <begin position="90"/>
        <end position="108"/>
    </location>
</feature>
<feature type="transmembrane region" description="Helical" evidence="1">
    <location>
        <begin position="150"/>
        <end position="170"/>
    </location>
</feature>
<keyword evidence="1" id="KW-0472">Membrane</keyword>
<feature type="transmembrane region" description="Helical" evidence="1">
    <location>
        <begin position="283"/>
        <end position="300"/>
    </location>
</feature>
<keyword evidence="1" id="KW-1133">Transmembrane helix</keyword>
<dbReference type="KEGG" id="lsx:H8B22_01600"/>
<dbReference type="EMBL" id="CP060820">
    <property type="protein sequence ID" value="QNP40973.1"/>
    <property type="molecule type" value="Genomic_DNA"/>
</dbReference>
<feature type="transmembrane region" description="Helical" evidence="1">
    <location>
        <begin position="182"/>
        <end position="202"/>
    </location>
</feature>
<dbReference type="Proteomes" id="UP000516018">
    <property type="component" value="Chromosome"/>
</dbReference>
<feature type="transmembrane region" description="Helical" evidence="1">
    <location>
        <begin position="214"/>
        <end position="231"/>
    </location>
</feature>